<proteinExistence type="predicted"/>
<organism evidence="1 2">
    <name type="scientific">Pedobacter albus</name>
    <dbReference type="NCBI Taxonomy" id="3113905"/>
    <lineage>
        <taxon>Bacteria</taxon>
        <taxon>Pseudomonadati</taxon>
        <taxon>Bacteroidota</taxon>
        <taxon>Sphingobacteriia</taxon>
        <taxon>Sphingobacteriales</taxon>
        <taxon>Sphingobacteriaceae</taxon>
        <taxon>Pedobacter</taxon>
    </lineage>
</organism>
<reference evidence="1 2" key="1">
    <citation type="submission" date="2024-01" db="EMBL/GenBank/DDBJ databases">
        <title>Pedobacter sp. nov., isolated from fresh soil.</title>
        <authorList>
            <person name="Le N.T.T."/>
        </authorList>
    </citation>
    <scope>NUCLEOTIDE SEQUENCE [LARGE SCALE GENOMIC DNA]</scope>
    <source>
        <strain evidence="1 2">KR3-3</strain>
    </source>
</reference>
<dbReference type="InterPro" id="IPR041662">
    <property type="entry name" value="SusD-like_2"/>
</dbReference>
<dbReference type="PROSITE" id="PS51257">
    <property type="entry name" value="PROKAR_LIPOPROTEIN"/>
    <property type="match status" value="1"/>
</dbReference>
<keyword evidence="1" id="KW-0449">Lipoprotein</keyword>
<comment type="caution">
    <text evidence="1">The sequence shown here is derived from an EMBL/GenBank/DDBJ whole genome shotgun (WGS) entry which is preliminary data.</text>
</comment>
<dbReference type="Proteomes" id="UP001336835">
    <property type="component" value="Unassembled WGS sequence"/>
</dbReference>
<protein>
    <submittedName>
        <fullName evidence="1">SusD/RagB family nutrient-binding outer membrane lipoprotein</fullName>
    </submittedName>
</protein>
<sequence>MRKIFNLFIIGALVVSASSCKKYLDINDNPNTPTTNTPDLVLPQALVSTAFLTTTYNNTGAWQAGYQANAGGFGAFGVVWTYNYSTGDNNGLWTSVYDNANDYQYIINNTSISDVTVNFNAVARIMKSYIFLKLVDQYGNVPYSEALKGASNVTPKYDKDADVYKALYDDLTVAIGGIDANVVGAKPIATSGTNTVDVLFGTNSFFPTSSFSNALEMAKWRAFANTLRLKILVKCKGTVNDAWATGKTLTGAFLTDDAIVNPGFGAISGKANTWFTNFAWTVTGGAGGLGQQQLPTPFALSFYNGVKITDNTRGKLMYQGFPSVKKNQLGVDAEPIDRAPTGSAWFTGTSTGQNATSTGIMKGINAGMPLMLAAESYFIQAEAAVVGVGGVSAANAQNLFDLGIEKSFVYLAEGPTNAPGTNGTTDRTAYQTANPGNALVNFPTAGTVEQKKEAIITQKWIALNFVTCDEGFAEFRRTTYPRIVNGSSDGTLSFASTKSVSTRTDKLPVRSVYPSSEYSLNSANVPSVGPFTDRIFWDLN</sequence>
<gene>
    <name evidence="1" type="ORF">VRU48_16515</name>
</gene>
<dbReference type="RefSeq" id="WP_330109024.1">
    <property type="nucleotide sequence ID" value="NZ_JAZDQT010000003.1"/>
</dbReference>
<evidence type="ECO:0000313" key="2">
    <source>
        <dbReference type="Proteomes" id="UP001336835"/>
    </source>
</evidence>
<dbReference type="Pfam" id="PF12771">
    <property type="entry name" value="SusD-like_2"/>
    <property type="match status" value="1"/>
</dbReference>
<dbReference type="EMBL" id="JAZDQT010000003">
    <property type="protein sequence ID" value="MEE1946730.1"/>
    <property type="molecule type" value="Genomic_DNA"/>
</dbReference>
<name>A0ABU7IB64_9SPHI</name>
<accession>A0ABU7IB64</accession>
<keyword evidence="2" id="KW-1185">Reference proteome</keyword>
<dbReference type="InterPro" id="IPR011990">
    <property type="entry name" value="TPR-like_helical_dom_sf"/>
</dbReference>
<dbReference type="SUPFAM" id="SSF48452">
    <property type="entry name" value="TPR-like"/>
    <property type="match status" value="1"/>
</dbReference>
<dbReference type="Gene3D" id="1.25.40.390">
    <property type="match status" value="1"/>
</dbReference>
<evidence type="ECO:0000313" key="1">
    <source>
        <dbReference type="EMBL" id="MEE1946730.1"/>
    </source>
</evidence>